<dbReference type="Gene3D" id="3.90.550.10">
    <property type="entry name" value="Spore Coat Polysaccharide Biosynthesis Protein SpsA, Chain A"/>
    <property type="match status" value="1"/>
</dbReference>
<feature type="domain" description="Glycosyltransferase 2-like" evidence="1">
    <location>
        <begin position="11"/>
        <end position="175"/>
    </location>
</feature>
<gene>
    <name evidence="2" type="ORF">CLV56_1075</name>
</gene>
<reference evidence="2 3" key="1">
    <citation type="submission" date="2017-11" db="EMBL/GenBank/DDBJ databases">
        <title>Genomic Encyclopedia of Archaeal and Bacterial Type Strains, Phase II (KMG-II): From Individual Species to Whole Genera.</title>
        <authorList>
            <person name="Goeker M."/>
        </authorList>
    </citation>
    <scope>NUCLEOTIDE SEQUENCE [LARGE SCALE GENOMIC DNA]</scope>
    <source>
        <strain evidence="2 3">DSM 27763</strain>
    </source>
</reference>
<dbReference type="PANTHER" id="PTHR43685:SF2">
    <property type="entry name" value="GLYCOSYLTRANSFERASE 2-LIKE DOMAIN-CONTAINING PROTEIN"/>
    <property type="match status" value="1"/>
</dbReference>
<keyword evidence="2" id="KW-0808">Transferase</keyword>
<name>A0A2M9BG00_9ACTN</name>
<dbReference type="PANTHER" id="PTHR43685">
    <property type="entry name" value="GLYCOSYLTRANSFERASE"/>
    <property type="match status" value="1"/>
</dbReference>
<accession>A0A2M9BG00</accession>
<dbReference type="Proteomes" id="UP000230842">
    <property type="component" value="Unassembled WGS sequence"/>
</dbReference>
<comment type="caution">
    <text evidence="2">The sequence shown here is derived from an EMBL/GenBank/DDBJ whole genome shotgun (WGS) entry which is preliminary data.</text>
</comment>
<keyword evidence="3" id="KW-1185">Reference proteome</keyword>
<dbReference type="EMBL" id="PGEZ01000001">
    <property type="protein sequence ID" value="PJJ56861.1"/>
    <property type="molecule type" value="Genomic_DNA"/>
</dbReference>
<evidence type="ECO:0000259" key="1">
    <source>
        <dbReference type="Pfam" id="PF00535"/>
    </source>
</evidence>
<dbReference type="SUPFAM" id="SSF53448">
    <property type="entry name" value="Nucleotide-diphospho-sugar transferases"/>
    <property type="match status" value="1"/>
</dbReference>
<dbReference type="Pfam" id="PF00535">
    <property type="entry name" value="Glycos_transf_2"/>
    <property type="match status" value="1"/>
</dbReference>
<dbReference type="InterPro" id="IPR001173">
    <property type="entry name" value="Glyco_trans_2-like"/>
</dbReference>
<protein>
    <submittedName>
        <fullName evidence="2">Glycosyltransferase involved in cell wall biosynthesis</fullName>
    </submittedName>
</protein>
<evidence type="ECO:0000313" key="3">
    <source>
        <dbReference type="Proteomes" id="UP000230842"/>
    </source>
</evidence>
<dbReference type="AlphaFoldDB" id="A0A2M9BG00"/>
<proteinExistence type="predicted"/>
<sequence>MTADSAAPTVSVGLPVYNGEDYLRESLDALLAQTYTDFELIISDNASTDATAAICAEYAARDPRIRYVRQEVNIGAAPNHNVPPSLARGRYFKWASDDDLYRPELLAKCVEAIEQRPDHVLAHAWDAVIDEHGEIIFQTPYVIRTDDPDPARRLRSLLVEPGGNDYYGVIRTDVLRRVLPYGSYPNSDRTLVAALALHGRFYQVPEVLYLRRDHPGRATRAGDWRARAAMLDPRYADRVRYPLVRIYAEYVAGFLSGIWRAPLTGTQRLRCYGEVGRWFLSLFTTRRKRASVEDQVELS</sequence>
<organism evidence="2 3">
    <name type="scientific">Mumia flava</name>
    <dbReference type="NCBI Taxonomy" id="1348852"/>
    <lineage>
        <taxon>Bacteria</taxon>
        <taxon>Bacillati</taxon>
        <taxon>Actinomycetota</taxon>
        <taxon>Actinomycetes</taxon>
        <taxon>Propionibacteriales</taxon>
        <taxon>Nocardioidaceae</taxon>
        <taxon>Mumia</taxon>
    </lineage>
</organism>
<dbReference type="OrthoDB" id="3177103at2"/>
<dbReference type="InterPro" id="IPR029044">
    <property type="entry name" value="Nucleotide-diphossugar_trans"/>
</dbReference>
<dbReference type="GO" id="GO:0016740">
    <property type="term" value="F:transferase activity"/>
    <property type="evidence" value="ECO:0007669"/>
    <property type="project" value="UniProtKB-KW"/>
</dbReference>
<evidence type="ECO:0000313" key="2">
    <source>
        <dbReference type="EMBL" id="PJJ56861.1"/>
    </source>
</evidence>
<dbReference type="RefSeq" id="WP_100414501.1">
    <property type="nucleotide sequence ID" value="NZ_PGEZ01000001.1"/>
</dbReference>
<dbReference type="InterPro" id="IPR050834">
    <property type="entry name" value="Glycosyltransf_2"/>
</dbReference>